<accession>A0A1I0XNL9</accession>
<evidence type="ECO:0000313" key="4">
    <source>
        <dbReference type="Proteomes" id="UP000198796"/>
    </source>
</evidence>
<dbReference type="InterPro" id="IPR000326">
    <property type="entry name" value="PAP2/HPO"/>
</dbReference>
<sequence length="235" mass="26151">MDQELLFWLNSILGASDKFDYAYFLISRNTLTKSLPLIALFWLFWFLGREQGYPYRARVLASGLVGIIAIALGRVLAVTLPFRLRPIHDPEVSSLLEGPVPRGSLDGWSSLPSDHAVMFAALCLCIFMMHRGVGIVIGIYCFLVVLMPRIVYGLHWPSDILAGILFGMGAAALLLLPIARLLERSGALEFLERREPILYPLMFLLSFQMATMFDTARQLLELAARAVSYALGVSA</sequence>
<evidence type="ECO:0000256" key="1">
    <source>
        <dbReference type="SAM" id="Phobius"/>
    </source>
</evidence>
<dbReference type="RefSeq" id="WP_092065095.1">
    <property type="nucleotide sequence ID" value="NZ_FOJU01000003.1"/>
</dbReference>
<dbReference type="InterPro" id="IPR036938">
    <property type="entry name" value="PAP2/HPO_sf"/>
</dbReference>
<dbReference type="STRING" id="871651.SAMN05421688_2437"/>
<evidence type="ECO:0000259" key="2">
    <source>
        <dbReference type="SMART" id="SM00014"/>
    </source>
</evidence>
<gene>
    <name evidence="3" type="ORF">SAMN05421688_2437</name>
</gene>
<dbReference type="SUPFAM" id="SSF48317">
    <property type="entry name" value="Acid phosphatase/Vanadium-dependent haloperoxidase"/>
    <property type="match status" value="1"/>
</dbReference>
<keyword evidence="1" id="KW-0812">Transmembrane</keyword>
<proteinExistence type="predicted"/>
<keyword evidence="1" id="KW-0472">Membrane</keyword>
<keyword evidence="4" id="KW-1185">Reference proteome</keyword>
<feature type="transmembrane region" description="Helical" evidence="1">
    <location>
        <begin position="160"/>
        <end position="182"/>
    </location>
</feature>
<reference evidence="3 4" key="1">
    <citation type="submission" date="2016-10" db="EMBL/GenBank/DDBJ databases">
        <authorList>
            <person name="de Groot N.N."/>
        </authorList>
    </citation>
    <scope>NUCLEOTIDE SEQUENCE [LARGE SCALE GENOMIC DNA]</scope>
    <source>
        <strain evidence="3 4">DSM 29316</strain>
    </source>
</reference>
<dbReference type="OrthoDB" id="9801622at2"/>
<evidence type="ECO:0000313" key="3">
    <source>
        <dbReference type="EMBL" id="SFB02036.1"/>
    </source>
</evidence>
<feature type="domain" description="Phosphatidic acid phosphatase type 2/haloperoxidase" evidence="2">
    <location>
        <begin position="59"/>
        <end position="175"/>
    </location>
</feature>
<feature type="transmembrane region" description="Helical" evidence="1">
    <location>
        <begin position="116"/>
        <end position="148"/>
    </location>
</feature>
<dbReference type="Proteomes" id="UP000198796">
    <property type="component" value="Unassembled WGS sequence"/>
</dbReference>
<feature type="transmembrane region" description="Helical" evidence="1">
    <location>
        <begin position="59"/>
        <end position="82"/>
    </location>
</feature>
<dbReference type="Pfam" id="PF01569">
    <property type="entry name" value="PAP2"/>
    <property type="match status" value="1"/>
</dbReference>
<dbReference type="Gene3D" id="1.20.144.10">
    <property type="entry name" value="Phosphatidic acid phosphatase type 2/haloperoxidase"/>
    <property type="match status" value="1"/>
</dbReference>
<dbReference type="SMART" id="SM00014">
    <property type="entry name" value="acidPPc"/>
    <property type="match status" value="1"/>
</dbReference>
<feature type="transmembrane region" description="Helical" evidence="1">
    <location>
        <begin position="30"/>
        <end position="47"/>
    </location>
</feature>
<dbReference type="EMBL" id="FOJU01000003">
    <property type="protein sequence ID" value="SFB02036.1"/>
    <property type="molecule type" value="Genomic_DNA"/>
</dbReference>
<dbReference type="AlphaFoldDB" id="A0A1I0XNL9"/>
<name>A0A1I0XNL9_9RHOB</name>
<keyword evidence="1" id="KW-1133">Transmembrane helix</keyword>
<organism evidence="3 4">
    <name type="scientific">Poseidonocella pacifica</name>
    <dbReference type="NCBI Taxonomy" id="871651"/>
    <lineage>
        <taxon>Bacteria</taxon>
        <taxon>Pseudomonadati</taxon>
        <taxon>Pseudomonadota</taxon>
        <taxon>Alphaproteobacteria</taxon>
        <taxon>Rhodobacterales</taxon>
        <taxon>Roseobacteraceae</taxon>
        <taxon>Poseidonocella</taxon>
    </lineage>
</organism>
<protein>
    <submittedName>
        <fullName evidence="3">Undecaprenyl-diphosphatase</fullName>
    </submittedName>
</protein>